<comment type="caution">
    <text evidence="2">The sequence shown here is derived from an EMBL/GenBank/DDBJ whole genome shotgun (WGS) entry which is preliminary data.</text>
</comment>
<evidence type="ECO:0000256" key="1">
    <source>
        <dbReference type="SAM" id="SignalP"/>
    </source>
</evidence>
<reference evidence="2 3" key="1">
    <citation type="submission" date="2022-07" db="EMBL/GenBank/DDBJ databases">
        <title>Mucilaginibacter sp. JC4.</title>
        <authorList>
            <person name="Le V."/>
            <person name="Ko S.-R."/>
            <person name="Ahn C.-Y."/>
            <person name="Oh H.-M."/>
        </authorList>
    </citation>
    <scope>NUCLEOTIDE SEQUENCE [LARGE SCALE GENOMIC DNA]</scope>
    <source>
        <strain evidence="2 3">JC4</strain>
    </source>
</reference>
<evidence type="ECO:0000313" key="3">
    <source>
        <dbReference type="Proteomes" id="UP001204376"/>
    </source>
</evidence>
<dbReference type="RefSeq" id="WP_256540387.1">
    <property type="nucleotide sequence ID" value="NZ_JANHOH010000006.1"/>
</dbReference>
<accession>A0ABT1T734</accession>
<feature type="signal peptide" evidence="1">
    <location>
        <begin position="1"/>
        <end position="21"/>
    </location>
</feature>
<sequence>MKRISYLLLILSIFLSCKSKTGDNDQDTTAAGKPLDQTQALLQQFKPLINGVWIKKDYIKKVKKSKSPLEAVDKGKGITVMYIDTAQLKGDSIMVPIILNNHEGSTVALRFQSGKNTTTIEFGDDELSYKVKNDDTTLIIYNYNSQTKETTTTQYIRALQPKPADGLASAMNYMINHAMLSGKYQGTDATGKKISAVFYDNGKVSGLAGLTTYYIQNDLIVASERSGHDQIIFNLNTKDQKVYSFIINKRTLTLYNDAEQIKSNKPSYTLKKKRE</sequence>
<feature type="chain" id="PRO_5047450697" description="DUF4292 domain-containing protein" evidence="1">
    <location>
        <begin position="22"/>
        <end position="275"/>
    </location>
</feature>
<gene>
    <name evidence="2" type="ORF">NPE20_19630</name>
</gene>
<dbReference type="PROSITE" id="PS51257">
    <property type="entry name" value="PROKAR_LIPOPROTEIN"/>
    <property type="match status" value="1"/>
</dbReference>
<dbReference type="Proteomes" id="UP001204376">
    <property type="component" value="Unassembled WGS sequence"/>
</dbReference>
<organism evidence="2 3">
    <name type="scientific">Mucilaginibacter aquariorum</name>
    <dbReference type="NCBI Taxonomy" id="2967225"/>
    <lineage>
        <taxon>Bacteria</taxon>
        <taxon>Pseudomonadati</taxon>
        <taxon>Bacteroidota</taxon>
        <taxon>Sphingobacteriia</taxon>
        <taxon>Sphingobacteriales</taxon>
        <taxon>Sphingobacteriaceae</taxon>
        <taxon>Mucilaginibacter</taxon>
    </lineage>
</organism>
<proteinExistence type="predicted"/>
<evidence type="ECO:0008006" key="4">
    <source>
        <dbReference type="Google" id="ProtNLM"/>
    </source>
</evidence>
<evidence type="ECO:0000313" key="2">
    <source>
        <dbReference type="EMBL" id="MCQ6960200.1"/>
    </source>
</evidence>
<keyword evidence="3" id="KW-1185">Reference proteome</keyword>
<name>A0ABT1T734_9SPHI</name>
<keyword evidence="1" id="KW-0732">Signal</keyword>
<dbReference type="EMBL" id="JANHOH010000006">
    <property type="protein sequence ID" value="MCQ6960200.1"/>
    <property type="molecule type" value="Genomic_DNA"/>
</dbReference>
<protein>
    <recommendedName>
        <fullName evidence="4">DUF4292 domain-containing protein</fullName>
    </recommendedName>
</protein>